<protein>
    <submittedName>
        <fullName evidence="2">Glycosyltransferase family 2 protein</fullName>
    </submittedName>
</protein>
<dbReference type="Pfam" id="PF00535">
    <property type="entry name" value="Glycos_transf_2"/>
    <property type="match status" value="1"/>
</dbReference>
<gene>
    <name evidence="2" type="ORF">ENR01_02770</name>
</gene>
<evidence type="ECO:0000313" key="2">
    <source>
        <dbReference type="EMBL" id="HEX62046.1"/>
    </source>
</evidence>
<proteinExistence type="predicted"/>
<dbReference type="EMBL" id="DSPJ01000070">
    <property type="protein sequence ID" value="HEX62046.1"/>
    <property type="molecule type" value="Genomic_DNA"/>
</dbReference>
<comment type="caution">
    <text evidence="2">The sequence shown here is derived from an EMBL/GenBank/DDBJ whole genome shotgun (WGS) entry which is preliminary data.</text>
</comment>
<accession>A0A831Z1E7</accession>
<dbReference type="InterPro" id="IPR050256">
    <property type="entry name" value="Glycosyltransferase_2"/>
</dbReference>
<reference evidence="2" key="1">
    <citation type="journal article" date="2020" name="mSystems">
        <title>Genome- and Community-Level Interaction Insights into Carbon Utilization and Element Cycling Functions of Hydrothermarchaeota in Hydrothermal Sediment.</title>
        <authorList>
            <person name="Zhou Z."/>
            <person name="Liu Y."/>
            <person name="Xu W."/>
            <person name="Pan J."/>
            <person name="Luo Z.H."/>
            <person name="Li M."/>
        </authorList>
    </citation>
    <scope>NUCLEOTIDE SEQUENCE [LARGE SCALE GENOMIC DNA]</scope>
    <source>
        <strain evidence="2">SpSt-361</strain>
    </source>
</reference>
<organism evidence="2">
    <name type="scientific">candidate division WWE3 bacterium</name>
    <dbReference type="NCBI Taxonomy" id="2053526"/>
    <lineage>
        <taxon>Bacteria</taxon>
        <taxon>Katanobacteria</taxon>
    </lineage>
</organism>
<dbReference type="PANTHER" id="PTHR48090:SF7">
    <property type="entry name" value="RFBJ PROTEIN"/>
    <property type="match status" value="1"/>
</dbReference>
<dbReference type="CDD" id="cd04179">
    <property type="entry name" value="DPM_DPG-synthase_like"/>
    <property type="match status" value="1"/>
</dbReference>
<name>A0A831Z1E7_UNCKA</name>
<feature type="domain" description="Glycosyltransferase 2-like" evidence="1">
    <location>
        <begin position="10"/>
        <end position="135"/>
    </location>
</feature>
<keyword evidence="2" id="KW-0808">Transferase</keyword>
<dbReference type="AlphaFoldDB" id="A0A831Z1E7"/>
<dbReference type="GO" id="GO:0016740">
    <property type="term" value="F:transferase activity"/>
    <property type="evidence" value="ECO:0007669"/>
    <property type="project" value="UniProtKB-KW"/>
</dbReference>
<dbReference type="Gene3D" id="3.90.550.10">
    <property type="entry name" value="Spore Coat Polysaccharide Biosynthesis Protein SpsA, Chain A"/>
    <property type="match status" value="1"/>
</dbReference>
<dbReference type="InterPro" id="IPR001173">
    <property type="entry name" value="Glyco_trans_2-like"/>
</dbReference>
<evidence type="ECO:0000259" key="1">
    <source>
        <dbReference type="Pfam" id="PF00535"/>
    </source>
</evidence>
<dbReference type="SUPFAM" id="SSF53448">
    <property type="entry name" value="Nucleotide-diphospho-sugar transferases"/>
    <property type="match status" value="1"/>
</dbReference>
<sequence length="264" mass="30294">MDNPKKITVSAIVPVFNEERTIAEVIKALLASPLLDEVIVVNDGSTDSSPKIIRSFKPRIKFINLHRNRGKGFALAKGIRKAHGEIVTFWDADLIGLSEKHVESLLQPILARGADVVLGYRIFGNPAVSLFKDVTGQRAYYRKDLLPHIPKFIHSRFGVEVYLNGAFKNRKVVRIPWRDLETLQKYQKFNSQKAVKEYVKEGVEIAQTLTKRGLEEFKEDWRNLQKLSKSASLSEIRKRAQTIKNPQIRKILNDYLFKYLPPQK</sequence>
<dbReference type="InterPro" id="IPR029044">
    <property type="entry name" value="Nucleotide-diphossugar_trans"/>
</dbReference>
<dbReference type="PANTHER" id="PTHR48090">
    <property type="entry name" value="UNDECAPRENYL-PHOSPHATE 4-DEOXY-4-FORMAMIDO-L-ARABINOSE TRANSFERASE-RELATED"/>
    <property type="match status" value="1"/>
</dbReference>